<dbReference type="InterPro" id="IPR036271">
    <property type="entry name" value="Tet_transcr_reg_TetR-rel_C_sf"/>
</dbReference>
<proteinExistence type="predicted"/>
<dbReference type="PROSITE" id="PS50977">
    <property type="entry name" value="HTH_TETR_2"/>
    <property type="match status" value="1"/>
</dbReference>
<keyword evidence="7" id="KW-1185">Reference proteome</keyword>
<dbReference type="PANTHER" id="PTHR30055:SF151">
    <property type="entry name" value="TRANSCRIPTIONAL REGULATORY PROTEIN"/>
    <property type="match status" value="1"/>
</dbReference>
<dbReference type="GO" id="GO:0000976">
    <property type="term" value="F:transcription cis-regulatory region binding"/>
    <property type="evidence" value="ECO:0007669"/>
    <property type="project" value="TreeGrafter"/>
</dbReference>
<reference evidence="6 7" key="1">
    <citation type="journal article" date="2019" name="ACS Chem. Biol.">
        <title>Identification and Mobilization of a Cryptic Antibiotic Biosynthesis Gene Locus from a Human-Pathogenic Nocardia Isolate.</title>
        <authorList>
            <person name="Herisse M."/>
            <person name="Ishida K."/>
            <person name="Porter J.L."/>
            <person name="Howden B."/>
            <person name="Hertweck C."/>
            <person name="Stinear T.P."/>
            <person name="Pidot S.J."/>
        </authorList>
    </citation>
    <scope>NUCLEOTIDE SEQUENCE [LARGE SCALE GENOMIC DNA]</scope>
    <source>
        <strain evidence="6 7">AUSMDU00012717</strain>
    </source>
</reference>
<evidence type="ECO:0000259" key="5">
    <source>
        <dbReference type="PROSITE" id="PS50977"/>
    </source>
</evidence>
<dbReference type="GO" id="GO:0003700">
    <property type="term" value="F:DNA-binding transcription factor activity"/>
    <property type="evidence" value="ECO:0007669"/>
    <property type="project" value="TreeGrafter"/>
</dbReference>
<evidence type="ECO:0000313" key="6">
    <source>
        <dbReference type="EMBL" id="QIS15896.1"/>
    </source>
</evidence>
<dbReference type="SUPFAM" id="SSF48498">
    <property type="entry name" value="Tetracyclin repressor-like, C-terminal domain"/>
    <property type="match status" value="1"/>
</dbReference>
<dbReference type="Proteomes" id="UP000503540">
    <property type="component" value="Chromosome"/>
</dbReference>
<dbReference type="InterPro" id="IPR009057">
    <property type="entry name" value="Homeodomain-like_sf"/>
</dbReference>
<keyword evidence="1" id="KW-0805">Transcription regulation</keyword>
<protein>
    <submittedName>
        <fullName evidence="6">TetR family transcriptional regulator</fullName>
    </submittedName>
</protein>
<dbReference type="EMBL" id="CP046172">
    <property type="protein sequence ID" value="QIS15896.1"/>
    <property type="molecule type" value="Genomic_DNA"/>
</dbReference>
<dbReference type="InterPro" id="IPR004111">
    <property type="entry name" value="Repressor_TetR_C"/>
</dbReference>
<name>A0A6G9YSC1_9NOCA</name>
<dbReference type="SUPFAM" id="SSF46689">
    <property type="entry name" value="Homeodomain-like"/>
    <property type="match status" value="1"/>
</dbReference>
<gene>
    <name evidence="6" type="ORF">F5544_40400</name>
</gene>
<dbReference type="GO" id="GO:0045892">
    <property type="term" value="P:negative regulation of DNA-templated transcription"/>
    <property type="evidence" value="ECO:0007669"/>
    <property type="project" value="InterPro"/>
</dbReference>
<dbReference type="PANTHER" id="PTHR30055">
    <property type="entry name" value="HTH-TYPE TRANSCRIPTIONAL REGULATOR RUTR"/>
    <property type="match status" value="1"/>
</dbReference>
<evidence type="ECO:0000313" key="7">
    <source>
        <dbReference type="Proteomes" id="UP000503540"/>
    </source>
</evidence>
<evidence type="ECO:0000256" key="4">
    <source>
        <dbReference type="PROSITE-ProRule" id="PRU00335"/>
    </source>
</evidence>
<dbReference type="InterPro" id="IPR050109">
    <property type="entry name" value="HTH-type_TetR-like_transc_reg"/>
</dbReference>
<keyword evidence="2 4" id="KW-0238">DNA-binding</keyword>
<dbReference type="InterPro" id="IPR001647">
    <property type="entry name" value="HTH_TetR"/>
</dbReference>
<dbReference type="Gene3D" id="1.10.357.10">
    <property type="entry name" value="Tetracycline Repressor, domain 2"/>
    <property type="match status" value="1"/>
</dbReference>
<dbReference type="Pfam" id="PF00440">
    <property type="entry name" value="TetR_N"/>
    <property type="match status" value="1"/>
</dbReference>
<dbReference type="AlphaFoldDB" id="A0A6G9YSC1"/>
<evidence type="ECO:0000256" key="3">
    <source>
        <dbReference type="ARBA" id="ARBA00023163"/>
    </source>
</evidence>
<feature type="domain" description="HTH tetR-type" evidence="5">
    <location>
        <begin position="23"/>
        <end position="83"/>
    </location>
</feature>
<keyword evidence="3" id="KW-0804">Transcription</keyword>
<evidence type="ECO:0000256" key="1">
    <source>
        <dbReference type="ARBA" id="ARBA00023015"/>
    </source>
</evidence>
<accession>A0A6G9YSC1</accession>
<dbReference type="KEGG" id="nah:F5544_40400"/>
<sequence>MSYAYESVCAYLVRCQSMPRPKTLTNSALADAALAVIDRSGLSALTMRAVAQRLGMATMSLYRYVPDRDALEVLVVDRVFGTVDPVPPDESDWRMKIFTLLDRMRAAVSEHSEVIPLLLRHRQAAASTRTIEAMLAVLTEAGFTGRERVIAQRTLIAFLLGHLNNEHYAALSGLGTAALASLPAADYPHLTETAAFARTIAPVDEFRAGAEIVLRGLVP</sequence>
<feature type="DNA-binding region" description="H-T-H motif" evidence="4">
    <location>
        <begin position="46"/>
        <end position="65"/>
    </location>
</feature>
<organism evidence="6 7">
    <name type="scientific">Nocardia arthritidis</name>
    <dbReference type="NCBI Taxonomy" id="228602"/>
    <lineage>
        <taxon>Bacteria</taxon>
        <taxon>Bacillati</taxon>
        <taxon>Actinomycetota</taxon>
        <taxon>Actinomycetes</taxon>
        <taxon>Mycobacteriales</taxon>
        <taxon>Nocardiaceae</taxon>
        <taxon>Nocardia</taxon>
    </lineage>
</organism>
<dbReference type="Pfam" id="PF02909">
    <property type="entry name" value="TetR_C_1"/>
    <property type="match status" value="1"/>
</dbReference>
<evidence type="ECO:0000256" key="2">
    <source>
        <dbReference type="ARBA" id="ARBA00023125"/>
    </source>
</evidence>